<evidence type="ECO:0000256" key="6">
    <source>
        <dbReference type="ARBA" id="ARBA00022687"/>
    </source>
</evidence>
<dbReference type="GO" id="GO:0030182">
    <property type="term" value="P:neuron differentiation"/>
    <property type="evidence" value="ECO:0007669"/>
    <property type="project" value="TreeGrafter"/>
</dbReference>
<dbReference type="InterPro" id="IPR043158">
    <property type="entry name" value="Wnt_C"/>
</dbReference>
<dbReference type="EMBL" id="JAVRJZ010000009">
    <property type="protein sequence ID" value="KAK2718160.1"/>
    <property type="molecule type" value="Genomic_DNA"/>
</dbReference>
<dbReference type="CDD" id="cd19334">
    <property type="entry name" value="Wnt_Wnt2_like"/>
    <property type="match status" value="1"/>
</dbReference>
<dbReference type="GO" id="GO:0005109">
    <property type="term" value="F:frizzled binding"/>
    <property type="evidence" value="ECO:0007669"/>
    <property type="project" value="TreeGrafter"/>
</dbReference>
<evidence type="ECO:0000256" key="8">
    <source>
        <dbReference type="ARBA" id="ARBA00023288"/>
    </source>
</evidence>
<comment type="subcellular location">
    <subcellularLocation>
        <location evidence="1 9">Secreted</location>
        <location evidence="1 9">Extracellular space</location>
        <location evidence="1 9">Extracellular matrix</location>
    </subcellularLocation>
</comment>
<keyword evidence="11" id="KW-1185">Reference proteome</keyword>
<comment type="function">
    <text evidence="9">Ligand for members of the frizzled family of seven transmembrane receptors.</text>
</comment>
<protein>
    <recommendedName>
        <fullName evidence="9">Protein Wnt</fullName>
    </recommendedName>
</protein>
<dbReference type="Proteomes" id="UP001187531">
    <property type="component" value="Unassembled WGS sequence"/>
</dbReference>
<dbReference type="GO" id="GO:0045165">
    <property type="term" value="P:cell fate commitment"/>
    <property type="evidence" value="ECO:0007669"/>
    <property type="project" value="TreeGrafter"/>
</dbReference>
<dbReference type="GO" id="GO:0060070">
    <property type="term" value="P:canonical Wnt signaling pathway"/>
    <property type="evidence" value="ECO:0007669"/>
    <property type="project" value="TreeGrafter"/>
</dbReference>
<organism evidence="10 11">
    <name type="scientific">Artemia franciscana</name>
    <name type="common">Brine shrimp</name>
    <name type="synonym">Artemia sanfranciscana</name>
    <dbReference type="NCBI Taxonomy" id="6661"/>
    <lineage>
        <taxon>Eukaryota</taxon>
        <taxon>Metazoa</taxon>
        <taxon>Ecdysozoa</taxon>
        <taxon>Arthropoda</taxon>
        <taxon>Crustacea</taxon>
        <taxon>Branchiopoda</taxon>
        <taxon>Anostraca</taxon>
        <taxon>Artemiidae</taxon>
        <taxon>Artemia</taxon>
    </lineage>
</organism>
<evidence type="ECO:0000256" key="5">
    <source>
        <dbReference type="ARBA" id="ARBA00022530"/>
    </source>
</evidence>
<proteinExistence type="inferred from homology"/>
<dbReference type="FunFam" id="3.30.2460.20:FF:000001">
    <property type="entry name" value="Wnt homolog"/>
    <property type="match status" value="1"/>
</dbReference>
<dbReference type="InterPro" id="IPR005817">
    <property type="entry name" value="Wnt"/>
</dbReference>
<keyword evidence="4" id="KW-0964">Secreted</keyword>
<gene>
    <name evidence="10" type="ORF">QYM36_005465</name>
</gene>
<dbReference type="PRINTS" id="PR01349">
    <property type="entry name" value="WNTPROTEIN"/>
</dbReference>
<dbReference type="Pfam" id="PF00110">
    <property type="entry name" value="wnt"/>
    <property type="match status" value="1"/>
</dbReference>
<dbReference type="PANTHER" id="PTHR12027:SF37">
    <property type="entry name" value="PROTEIN WNT"/>
    <property type="match status" value="1"/>
</dbReference>
<keyword evidence="6 9" id="KW-0879">Wnt signaling pathway</keyword>
<evidence type="ECO:0000256" key="1">
    <source>
        <dbReference type="ARBA" id="ARBA00004498"/>
    </source>
</evidence>
<evidence type="ECO:0000256" key="2">
    <source>
        <dbReference type="ARBA" id="ARBA00005683"/>
    </source>
</evidence>
<reference evidence="10" key="1">
    <citation type="submission" date="2023-07" db="EMBL/GenBank/DDBJ databases">
        <title>Chromosome-level genome assembly of Artemia franciscana.</title>
        <authorList>
            <person name="Jo E."/>
        </authorList>
    </citation>
    <scope>NUCLEOTIDE SEQUENCE</scope>
    <source>
        <tissue evidence="10">Whole body</tissue>
    </source>
</reference>
<name>A0AA88HYD7_ARTSF</name>
<dbReference type="Gene3D" id="3.30.2460.20">
    <property type="match status" value="1"/>
</dbReference>
<dbReference type="GO" id="GO:0000902">
    <property type="term" value="P:cell morphogenesis"/>
    <property type="evidence" value="ECO:0007669"/>
    <property type="project" value="UniProtKB-ARBA"/>
</dbReference>
<sequence>MLNYTRFLSKLQLSSAMSTRPYCNHFLGLEKRQKIFCQKHPDIMVSVAYGALVGVRECQNQFKTERWNCSSPEKDTSVFGKSLQKIGSREAAFVYAISSAGVVHAITRACSKGELSNCACDPRKKGISSDKKGEFAWGGCSDNIKFGMVFSRRFIDAKEKRLRDARALMNLHNNRAGRRAVQETTKLMCKCHGVSGSCTTRTCWNALPDFRKVGSILKIKYDTAREVSVSGSASSSSLVSIDKSRPLSRSELVYFEASPDYCGPNQSYGSLGTGGRVCQKDSDGPDSCESLCCGRGYDTHRVFVTEKCRCKFQWCCTVECETCSLWKEEHRCKPDRSDYRPRRSTQESNGDADLSDLKWINEEENADAKEWLMKRLFRPKKKNTQLTPDELFRLQHNVPFVRTLENGVTSSSRR</sequence>
<dbReference type="AlphaFoldDB" id="A0AA88HYD7"/>
<keyword evidence="5" id="KW-0272">Extracellular matrix</keyword>
<dbReference type="InterPro" id="IPR018161">
    <property type="entry name" value="Wnt_CS"/>
</dbReference>
<comment type="caution">
    <text evidence="10">The sequence shown here is derived from an EMBL/GenBank/DDBJ whole genome shotgun (WGS) entry which is preliminary data.</text>
</comment>
<keyword evidence="3 9" id="KW-0217">Developmental protein</keyword>
<dbReference type="SMART" id="SM00097">
    <property type="entry name" value="WNT1"/>
    <property type="match status" value="1"/>
</dbReference>
<evidence type="ECO:0000256" key="7">
    <source>
        <dbReference type="ARBA" id="ARBA00023157"/>
    </source>
</evidence>
<dbReference type="GO" id="GO:0005125">
    <property type="term" value="F:cytokine activity"/>
    <property type="evidence" value="ECO:0007669"/>
    <property type="project" value="TreeGrafter"/>
</dbReference>
<dbReference type="GO" id="GO:0007517">
    <property type="term" value="P:muscle organ development"/>
    <property type="evidence" value="ECO:0007669"/>
    <property type="project" value="UniProtKB-ARBA"/>
</dbReference>
<accession>A0AA88HYD7</accession>
<dbReference type="PROSITE" id="PS00246">
    <property type="entry name" value="WNT1"/>
    <property type="match status" value="1"/>
</dbReference>
<evidence type="ECO:0000313" key="10">
    <source>
        <dbReference type="EMBL" id="KAK2718160.1"/>
    </source>
</evidence>
<dbReference type="GO" id="GO:0005615">
    <property type="term" value="C:extracellular space"/>
    <property type="evidence" value="ECO:0007669"/>
    <property type="project" value="TreeGrafter"/>
</dbReference>
<evidence type="ECO:0000256" key="4">
    <source>
        <dbReference type="ARBA" id="ARBA00022525"/>
    </source>
</evidence>
<keyword evidence="8" id="KW-0449">Lipoprotein</keyword>
<evidence type="ECO:0000313" key="11">
    <source>
        <dbReference type="Proteomes" id="UP001187531"/>
    </source>
</evidence>
<dbReference type="PANTHER" id="PTHR12027">
    <property type="entry name" value="WNT RELATED"/>
    <property type="match status" value="1"/>
</dbReference>
<keyword evidence="7" id="KW-1015">Disulfide bond</keyword>
<evidence type="ECO:0000256" key="9">
    <source>
        <dbReference type="RuleBase" id="RU003500"/>
    </source>
</evidence>
<comment type="similarity">
    <text evidence="2 9">Belongs to the Wnt family.</text>
</comment>
<evidence type="ECO:0000256" key="3">
    <source>
        <dbReference type="ARBA" id="ARBA00022473"/>
    </source>
</evidence>